<dbReference type="Proteomes" id="UP001345013">
    <property type="component" value="Unassembled WGS sequence"/>
</dbReference>
<organism evidence="3 4">
    <name type="scientific">Lithohypha guttulata</name>
    <dbReference type="NCBI Taxonomy" id="1690604"/>
    <lineage>
        <taxon>Eukaryota</taxon>
        <taxon>Fungi</taxon>
        <taxon>Dikarya</taxon>
        <taxon>Ascomycota</taxon>
        <taxon>Pezizomycotina</taxon>
        <taxon>Eurotiomycetes</taxon>
        <taxon>Chaetothyriomycetidae</taxon>
        <taxon>Chaetothyriales</taxon>
        <taxon>Trichomeriaceae</taxon>
        <taxon>Lithohypha</taxon>
    </lineage>
</organism>
<dbReference type="InterPro" id="IPR053029">
    <property type="entry name" value="RNA_pol_I-specific_init_factor"/>
</dbReference>
<reference evidence="3 4" key="1">
    <citation type="submission" date="2023-08" db="EMBL/GenBank/DDBJ databases">
        <title>Black Yeasts Isolated from many extreme environments.</title>
        <authorList>
            <person name="Coleine C."/>
            <person name="Stajich J.E."/>
            <person name="Selbmann L."/>
        </authorList>
    </citation>
    <scope>NUCLEOTIDE SEQUENCE [LARGE SCALE GENOMIC DNA]</scope>
    <source>
        <strain evidence="3 4">CCFEE 5885</strain>
    </source>
</reference>
<proteinExistence type="predicted"/>
<feature type="compositionally biased region" description="Basic residues" evidence="2">
    <location>
        <begin position="13"/>
        <end position="23"/>
    </location>
</feature>
<dbReference type="Pfam" id="PF04090">
    <property type="entry name" value="Rrn11"/>
    <property type="match status" value="1"/>
</dbReference>
<protein>
    <submittedName>
        <fullName evidence="3">Uncharacterized protein</fullName>
    </submittedName>
</protein>
<gene>
    <name evidence="3" type="ORF">LTR24_006473</name>
</gene>
<feature type="coiled-coil region" evidence="1">
    <location>
        <begin position="227"/>
        <end position="254"/>
    </location>
</feature>
<evidence type="ECO:0000256" key="2">
    <source>
        <dbReference type="SAM" id="MobiDB-lite"/>
    </source>
</evidence>
<name>A0ABR0K697_9EURO</name>
<dbReference type="PANTHER" id="PTHR28244">
    <property type="entry name" value="RNA POLYMERASE I-SPECIFIC TRANSCRIPTION INITIATION FACTOR RRN11"/>
    <property type="match status" value="1"/>
</dbReference>
<comment type="caution">
    <text evidence="3">The sequence shown here is derived from an EMBL/GenBank/DDBJ whole genome shotgun (WGS) entry which is preliminary data.</text>
</comment>
<evidence type="ECO:0000256" key="1">
    <source>
        <dbReference type="SAM" id="Coils"/>
    </source>
</evidence>
<evidence type="ECO:0000313" key="3">
    <source>
        <dbReference type="EMBL" id="KAK5087684.1"/>
    </source>
</evidence>
<dbReference type="PANTHER" id="PTHR28244:SF1">
    <property type="entry name" value="RNA POLYMERASE I-SPECIFIC TRANSCRIPTION INITIATION FACTOR RRN11"/>
    <property type="match status" value="1"/>
</dbReference>
<dbReference type="InterPro" id="IPR007224">
    <property type="entry name" value="TIF_Rrn11"/>
</dbReference>
<keyword evidence="1" id="KW-0175">Coiled coil</keyword>
<dbReference type="EMBL" id="JAVRRG010000084">
    <property type="protein sequence ID" value="KAK5087684.1"/>
    <property type="molecule type" value="Genomic_DNA"/>
</dbReference>
<feature type="region of interest" description="Disordered" evidence="2">
    <location>
        <begin position="1"/>
        <end position="55"/>
    </location>
</feature>
<accession>A0ABR0K697</accession>
<feature type="region of interest" description="Disordered" evidence="2">
    <location>
        <begin position="340"/>
        <end position="364"/>
    </location>
</feature>
<keyword evidence="4" id="KW-1185">Reference proteome</keyword>
<evidence type="ECO:0000313" key="4">
    <source>
        <dbReference type="Proteomes" id="UP001345013"/>
    </source>
</evidence>
<sequence>MASYSLPLPSSHRSQRATRKRKREPAVQGSAASREAHVLDGSAQNTEYSAVITPEERIQRRLAGQPLDEPPPLFPYPHTPLTNSPSATFPSRDRTAHQAASLRSHHLAAMTTLLHKCLQAKDYKRASRALALILRTEFHGKFVDLRHAGLWAIGAEILLRTSNTLRTDSISREGFERAKLFYDKLALQHPWHRTWPNVTNAQDFKLAMFGLWIYLACVESKRIPPAADEVAKELQAKKHELAEAERIAQEIDTLMSTIPFVDDLELLRLRAHVALWTADLLERLDELEVEVESNTSMHEQQMEQVWLGNTEVGGPVPAPPSNQKATNARQLASIMLAKLRGSRADKDSDADDNDDMMSGHDIQE</sequence>